<organism evidence="7 8">
    <name type="scientific">Stephanodiscus triporus</name>
    <dbReference type="NCBI Taxonomy" id="2934178"/>
    <lineage>
        <taxon>Eukaryota</taxon>
        <taxon>Sar</taxon>
        <taxon>Stramenopiles</taxon>
        <taxon>Ochrophyta</taxon>
        <taxon>Bacillariophyta</taxon>
        <taxon>Coscinodiscophyceae</taxon>
        <taxon>Thalassiosirophycidae</taxon>
        <taxon>Stephanodiscales</taxon>
        <taxon>Stephanodiscaceae</taxon>
        <taxon>Stephanodiscus</taxon>
    </lineage>
</organism>
<dbReference type="PROSITE" id="PS50240">
    <property type="entry name" value="TRYPSIN_DOM"/>
    <property type="match status" value="1"/>
</dbReference>
<proteinExistence type="inferred from homology"/>
<dbReference type="InterPro" id="IPR001314">
    <property type="entry name" value="Peptidase_S1A"/>
</dbReference>
<keyword evidence="4" id="KW-0378">Hydrolase</keyword>
<name>A0ABD3NWL2_9STRA</name>
<evidence type="ECO:0000256" key="3">
    <source>
        <dbReference type="ARBA" id="ARBA00023157"/>
    </source>
</evidence>
<comment type="similarity">
    <text evidence="1">Belongs to the peptidase S1 family.</text>
</comment>
<sequence length="780" mass="86069">MHLSNLLRVSAAMAPLASEAVVDVRTSVRRPWTASDDDDDRAARTITAAEAIDRRLRRREGEIRDGGRRPRGGEGGVSASPADGGSSSSSTPEEEVLVGATPDLKIIGGVKPSTPTRYPYLASLTYFGGSHICGGSLYRPVSAIARTARFYPIAAVSIRRSWDLLFRLLSDVTSGFHSRTHTPTTTPPHHHPFANPFPPGPNDDVDDKFNDNEHDGRPAKLVAKDMVLTAAHCAGYASTIELGRPDLTVPHDPSINERIEVAYEIKHPEWDPVTVDNDFMLMKLARPSEYFPMIRLNEDPNVPGMGGEEVTIVGFGDTNPDPDVNEPSNTLLEVTLEYMPDDECRSKSGEAGGGEVDYSSKITGNMMCAMDGDGGRGDAPVDEDTCTGDSGGPMILLKSATTNEDLQRWLAGTGTTKRAWGRTWTFPPRHLTNSSFSSVPHGVLLFAYRLASSRGALGARPLDPRRPSDDNQRLNRIYLQPLFPGVYSRVSSQYQWIRETVCRHSRMAPDSFMCDEGSINGAGFSLDEDIEFEGKPYVTLEVSLDEQPEEFSWTLSSLSGPSGVQMIATVPPGFYLGYSNYTFHHKLQLNADQFYRISLRDSFGDGMKGYVAMYRGKALLSNLIMIERNFHDEARTDFKRLDHAIYTGENPPSFFTLAIKFDKFPMDLSWTLESITDSVIMMQRPVGWYNENFEQMSILEKIPVFGARPTTEYRFTIRDTYTCDSDPTQTCGDGICCNYGDGQYQLFAGDVGDNKTLASGGEFEKVDSVLVSLPTEAVSL</sequence>
<evidence type="ECO:0000259" key="6">
    <source>
        <dbReference type="PROSITE" id="PS50240"/>
    </source>
</evidence>
<dbReference type="SMART" id="SM00020">
    <property type="entry name" value="Tryp_SPc"/>
    <property type="match status" value="1"/>
</dbReference>
<dbReference type="SUPFAM" id="SSF50494">
    <property type="entry name" value="Trypsin-like serine proteases"/>
    <property type="match status" value="2"/>
</dbReference>
<comment type="caution">
    <text evidence="7">The sequence shown here is derived from an EMBL/GenBank/DDBJ whole genome shotgun (WGS) entry which is preliminary data.</text>
</comment>
<dbReference type="PRINTS" id="PR00722">
    <property type="entry name" value="CHYMOTRYPSIN"/>
</dbReference>
<dbReference type="PANTHER" id="PTHR24276">
    <property type="entry name" value="POLYSERASE-RELATED"/>
    <property type="match status" value="1"/>
</dbReference>
<dbReference type="Gene3D" id="2.40.10.10">
    <property type="entry name" value="Trypsin-like serine proteases"/>
    <property type="match status" value="1"/>
</dbReference>
<feature type="domain" description="Peptidase S1" evidence="6">
    <location>
        <begin position="106"/>
        <end position="502"/>
    </location>
</feature>
<protein>
    <recommendedName>
        <fullName evidence="6">Peptidase S1 domain-containing protein</fullName>
    </recommendedName>
</protein>
<dbReference type="PROSITE" id="PS00134">
    <property type="entry name" value="TRYPSIN_HIS"/>
    <property type="match status" value="1"/>
</dbReference>
<feature type="compositionally biased region" description="Basic and acidic residues" evidence="5">
    <location>
        <begin position="57"/>
        <end position="72"/>
    </location>
</feature>
<feature type="region of interest" description="Disordered" evidence="5">
    <location>
        <begin position="57"/>
        <end position="95"/>
    </location>
</feature>
<evidence type="ECO:0000256" key="2">
    <source>
        <dbReference type="ARBA" id="ARBA00023026"/>
    </source>
</evidence>
<reference evidence="7 8" key="1">
    <citation type="submission" date="2024-10" db="EMBL/GenBank/DDBJ databases">
        <title>Updated reference genomes for cyclostephanoid diatoms.</title>
        <authorList>
            <person name="Roberts W.R."/>
            <person name="Alverson A.J."/>
        </authorList>
    </citation>
    <scope>NUCLEOTIDE SEQUENCE [LARGE SCALE GENOMIC DNA]</scope>
    <source>
        <strain evidence="7 8">AJA276-08</strain>
    </source>
</reference>
<dbReference type="InterPro" id="IPR018114">
    <property type="entry name" value="TRYPSIN_HIS"/>
</dbReference>
<dbReference type="PROSITE" id="PS00135">
    <property type="entry name" value="TRYPSIN_SER"/>
    <property type="match status" value="1"/>
</dbReference>
<dbReference type="InterPro" id="IPR033116">
    <property type="entry name" value="TRYPSIN_SER"/>
</dbReference>
<dbReference type="InterPro" id="IPR001254">
    <property type="entry name" value="Trypsin_dom"/>
</dbReference>
<keyword evidence="2" id="KW-0843">Virulence</keyword>
<accession>A0ABD3NWL2</accession>
<keyword evidence="8" id="KW-1185">Reference proteome</keyword>
<evidence type="ECO:0000256" key="4">
    <source>
        <dbReference type="RuleBase" id="RU363034"/>
    </source>
</evidence>
<feature type="compositionally biased region" description="Low complexity" evidence="5">
    <location>
        <begin position="77"/>
        <end position="90"/>
    </location>
</feature>
<dbReference type="Proteomes" id="UP001530315">
    <property type="component" value="Unassembled WGS sequence"/>
</dbReference>
<evidence type="ECO:0000313" key="8">
    <source>
        <dbReference type="Proteomes" id="UP001530315"/>
    </source>
</evidence>
<gene>
    <name evidence="7" type="ORF">ACHAW5_001509</name>
</gene>
<dbReference type="CDD" id="cd00190">
    <property type="entry name" value="Tryp_SPc"/>
    <property type="match status" value="1"/>
</dbReference>
<evidence type="ECO:0000313" key="7">
    <source>
        <dbReference type="EMBL" id="KAL3779813.1"/>
    </source>
</evidence>
<keyword evidence="4" id="KW-0720">Serine protease</keyword>
<dbReference type="PANTHER" id="PTHR24276:SF91">
    <property type="entry name" value="AT26814P-RELATED"/>
    <property type="match status" value="1"/>
</dbReference>
<keyword evidence="4" id="KW-0645">Protease</keyword>
<keyword evidence="3" id="KW-1015">Disulfide bond</keyword>
<dbReference type="EMBL" id="JALLAZ020001145">
    <property type="protein sequence ID" value="KAL3779813.1"/>
    <property type="molecule type" value="Genomic_DNA"/>
</dbReference>
<dbReference type="InterPro" id="IPR050430">
    <property type="entry name" value="Peptidase_S1"/>
</dbReference>
<evidence type="ECO:0000256" key="1">
    <source>
        <dbReference type="ARBA" id="ARBA00007664"/>
    </source>
</evidence>
<dbReference type="GO" id="GO:0006508">
    <property type="term" value="P:proteolysis"/>
    <property type="evidence" value="ECO:0007669"/>
    <property type="project" value="UniProtKB-KW"/>
</dbReference>
<dbReference type="InterPro" id="IPR043504">
    <property type="entry name" value="Peptidase_S1_PA_chymotrypsin"/>
</dbReference>
<dbReference type="GO" id="GO:0008236">
    <property type="term" value="F:serine-type peptidase activity"/>
    <property type="evidence" value="ECO:0007669"/>
    <property type="project" value="UniProtKB-KW"/>
</dbReference>
<dbReference type="InterPro" id="IPR009003">
    <property type="entry name" value="Peptidase_S1_PA"/>
</dbReference>
<dbReference type="AlphaFoldDB" id="A0ABD3NWL2"/>
<dbReference type="Pfam" id="PF00089">
    <property type="entry name" value="Trypsin"/>
    <property type="match status" value="1"/>
</dbReference>
<evidence type="ECO:0000256" key="5">
    <source>
        <dbReference type="SAM" id="MobiDB-lite"/>
    </source>
</evidence>